<accession>A0AAV9SHG9</accession>
<dbReference type="InterPro" id="IPR013098">
    <property type="entry name" value="Ig_I-set"/>
</dbReference>
<protein>
    <recommendedName>
        <fullName evidence="2">Immunoglobulin I-set domain-containing protein</fullName>
    </recommendedName>
</protein>
<dbReference type="Pfam" id="PF07679">
    <property type="entry name" value="I-set"/>
    <property type="match status" value="1"/>
</dbReference>
<reference evidence="3 4" key="1">
    <citation type="submission" date="2021-06" db="EMBL/GenBank/DDBJ databases">
        <authorList>
            <person name="Palmer J.M."/>
        </authorList>
    </citation>
    <scope>NUCLEOTIDE SEQUENCE [LARGE SCALE GENOMIC DNA]</scope>
    <source>
        <strain evidence="3 4">MEX-2019</strain>
        <tissue evidence="3">Muscle</tissue>
    </source>
</reference>
<dbReference type="CDD" id="cd00096">
    <property type="entry name" value="Ig"/>
    <property type="match status" value="1"/>
</dbReference>
<feature type="domain" description="Immunoglobulin I-set" evidence="2">
    <location>
        <begin position="61"/>
        <end position="108"/>
    </location>
</feature>
<dbReference type="EMBL" id="JAHHUM010000332">
    <property type="protein sequence ID" value="KAK5620834.1"/>
    <property type="molecule type" value="Genomic_DNA"/>
</dbReference>
<gene>
    <name evidence="3" type="ORF">CRENBAI_018012</name>
</gene>
<name>A0AAV9SHG9_9TELE</name>
<dbReference type="Proteomes" id="UP001311232">
    <property type="component" value="Unassembled WGS sequence"/>
</dbReference>
<evidence type="ECO:0000259" key="2">
    <source>
        <dbReference type="Pfam" id="PF07679"/>
    </source>
</evidence>
<proteinExistence type="predicted"/>
<feature type="chain" id="PRO_5043787978" description="Immunoglobulin I-set domain-containing protein" evidence="1">
    <location>
        <begin position="25"/>
        <end position="112"/>
    </location>
</feature>
<dbReference type="Gene3D" id="2.60.40.10">
    <property type="entry name" value="Immunoglobulins"/>
    <property type="match status" value="1"/>
</dbReference>
<dbReference type="SUPFAM" id="SSF48726">
    <property type="entry name" value="Immunoglobulin"/>
    <property type="match status" value="1"/>
</dbReference>
<evidence type="ECO:0000313" key="3">
    <source>
        <dbReference type="EMBL" id="KAK5620834.1"/>
    </source>
</evidence>
<evidence type="ECO:0000256" key="1">
    <source>
        <dbReference type="SAM" id="SignalP"/>
    </source>
</evidence>
<dbReference type="InterPro" id="IPR036179">
    <property type="entry name" value="Ig-like_dom_sf"/>
</dbReference>
<feature type="signal peptide" evidence="1">
    <location>
        <begin position="1"/>
        <end position="24"/>
    </location>
</feature>
<keyword evidence="4" id="KW-1185">Reference proteome</keyword>
<sequence length="112" mass="12747">MKEHQRIYLLLLLLALSLQQKGLLLEGRGALLVHLAFFRSLSLTFKHKRTRRFRFQGVPRLSNTQGINIQILGGNTILMIANVTEEDYGNYTCVASNRLGTQSASVFLYSEY</sequence>
<organism evidence="3 4">
    <name type="scientific">Crenichthys baileyi</name>
    <name type="common">White River springfish</name>
    <dbReference type="NCBI Taxonomy" id="28760"/>
    <lineage>
        <taxon>Eukaryota</taxon>
        <taxon>Metazoa</taxon>
        <taxon>Chordata</taxon>
        <taxon>Craniata</taxon>
        <taxon>Vertebrata</taxon>
        <taxon>Euteleostomi</taxon>
        <taxon>Actinopterygii</taxon>
        <taxon>Neopterygii</taxon>
        <taxon>Teleostei</taxon>
        <taxon>Neoteleostei</taxon>
        <taxon>Acanthomorphata</taxon>
        <taxon>Ovalentaria</taxon>
        <taxon>Atherinomorphae</taxon>
        <taxon>Cyprinodontiformes</taxon>
        <taxon>Goodeidae</taxon>
        <taxon>Crenichthys</taxon>
    </lineage>
</organism>
<comment type="caution">
    <text evidence="3">The sequence shown here is derived from an EMBL/GenBank/DDBJ whole genome shotgun (WGS) entry which is preliminary data.</text>
</comment>
<dbReference type="AlphaFoldDB" id="A0AAV9SHG9"/>
<evidence type="ECO:0000313" key="4">
    <source>
        <dbReference type="Proteomes" id="UP001311232"/>
    </source>
</evidence>
<keyword evidence="1" id="KW-0732">Signal</keyword>
<dbReference type="InterPro" id="IPR013783">
    <property type="entry name" value="Ig-like_fold"/>
</dbReference>